<dbReference type="Proteomes" id="UP000255534">
    <property type="component" value="Unassembled WGS sequence"/>
</dbReference>
<name>A0A379UUD9_SALET</name>
<evidence type="ECO:0000313" key="5">
    <source>
        <dbReference type="Proteomes" id="UP000255534"/>
    </source>
</evidence>
<dbReference type="InterPro" id="IPR019652">
    <property type="entry name" value="DUF2509"/>
</dbReference>
<evidence type="ECO:0000259" key="3">
    <source>
        <dbReference type="Pfam" id="PF12528"/>
    </source>
</evidence>
<gene>
    <name evidence="4" type="primary">STY3135</name>
    <name evidence="4" type="ORF">NCTC5798_03129</name>
</gene>
<sequence>MAAQDGGMTLWRLGNVIQGSIVFSPHGWSDFCPLKEVAFMSHPLNLQRGFSLPEVLVAMVLMVMIVTALSGYQRVLMHSFALRHQYLQIWRQAWQQTALYPFSPADSWKANRMQTTQSGCVSISVTMVSPSGRQGQMTRLHCPNR</sequence>
<dbReference type="InterPro" id="IPR022204">
    <property type="entry name" value="PpdC-like_C"/>
</dbReference>
<evidence type="ECO:0000256" key="1">
    <source>
        <dbReference type="ARBA" id="ARBA00004167"/>
    </source>
</evidence>
<evidence type="ECO:0000313" key="4">
    <source>
        <dbReference type="EMBL" id="SUG71944.1"/>
    </source>
</evidence>
<protein>
    <submittedName>
        <fullName evidence="4">Prepilin peptidase dependent protein C</fullName>
    </submittedName>
</protein>
<feature type="domain" description="Prepilin peptidase dependent protein C-like C-terminal" evidence="3">
    <location>
        <begin position="72"/>
        <end position="143"/>
    </location>
</feature>
<dbReference type="GO" id="GO:0016020">
    <property type="term" value="C:membrane"/>
    <property type="evidence" value="ECO:0007669"/>
    <property type="project" value="UniProtKB-SubCell"/>
</dbReference>
<dbReference type="NCBIfam" id="TIGR02532">
    <property type="entry name" value="IV_pilin_GFxxxE"/>
    <property type="match status" value="1"/>
</dbReference>
<dbReference type="Pfam" id="PF07963">
    <property type="entry name" value="N_methyl"/>
    <property type="match status" value="1"/>
</dbReference>
<comment type="subcellular location">
    <subcellularLocation>
        <location evidence="1">Membrane</location>
        <topology evidence="1">Single-pass membrane protein</topology>
    </subcellularLocation>
</comment>
<accession>A0A379UUD9</accession>
<keyword evidence="2" id="KW-0472">Membrane</keyword>
<dbReference type="NCBIfam" id="NF007660">
    <property type="entry name" value="PRK10332.1"/>
    <property type="match status" value="1"/>
</dbReference>
<keyword evidence="2" id="KW-0812">Transmembrane</keyword>
<evidence type="ECO:0000256" key="2">
    <source>
        <dbReference type="SAM" id="Phobius"/>
    </source>
</evidence>
<dbReference type="InterPro" id="IPR012902">
    <property type="entry name" value="N_methyl_site"/>
</dbReference>
<dbReference type="Pfam" id="PF10713">
    <property type="entry name" value="DUF2509"/>
    <property type="match status" value="1"/>
</dbReference>
<dbReference type="Pfam" id="PF12528">
    <property type="entry name" value="T2SSppdC"/>
    <property type="match status" value="1"/>
</dbReference>
<keyword evidence="2" id="KW-1133">Transmembrane helix</keyword>
<dbReference type="EMBL" id="UGXK01000001">
    <property type="protein sequence ID" value="SUG71944.1"/>
    <property type="molecule type" value="Genomic_DNA"/>
</dbReference>
<feature type="transmembrane region" description="Helical" evidence="2">
    <location>
        <begin position="50"/>
        <end position="72"/>
    </location>
</feature>
<organism evidence="4 5">
    <name type="scientific">Salmonella enterica I</name>
    <dbReference type="NCBI Taxonomy" id="59201"/>
    <lineage>
        <taxon>Bacteria</taxon>
        <taxon>Pseudomonadati</taxon>
        <taxon>Pseudomonadota</taxon>
        <taxon>Gammaproteobacteria</taxon>
        <taxon>Enterobacterales</taxon>
        <taxon>Enterobacteriaceae</taxon>
        <taxon>Salmonella</taxon>
    </lineage>
</organism>
<reference evidence="4 5" key="1">
    <citation type="submission" date="2018-06" db="EMBL/GenBank/DDBJ databases">
        <authorList>
            <consortium name="Pathogen Informatics"/>
            <person name="Doyle S."/>
        </authorList>
    </citation>
    <scope>NUCLEOTIDE SEQUENCE [LARGE SCALE GENOMIC DNA]</scope>
    <source>
        <strain evidence="4 5">NCTC5798</strain>
    </source>
</reference>
<proteinExistence type="predicted"/>
<dbReference type="AlphaFoldDB" id="A0A379UUD9"/>
<dbReference type="PROSITE" id="PS00409">
    <property type="entry name" value="PROKAR_NTER_METHYL"/>
    <property type="match status" value="1"/>
</dbReference>